<sequence length="213" mass="24197">MDFAVIPAEFNTVEEALNACDAMYNEPEGAPPSAILDMIAELDRTDAAAEEGGFLSMWPLDASAHGMVLCTRWPEWDRTIYTLLTMTKDRGLAMVDLQRRQVFDPRGRTDVEVLVANGTKLPYLSEQIVVDVMNDQNYYGDYIIAERAENTYVQALYKPGEQCQVEYRDGSPDRHFQTLTADRSLVPRLFAVWLHDGPAADLLQAQQWQRLEF</sequence>
<protein>
    <submittedName>
        <fullName evidence="1">Uncharacterized protein</fullName>
    </submittedName>
</protein>
<comment type="caution">
    <text evidence="1">The sequence shown here is derived from an EMBL/GenBank/DDBJ whole genome shotgun (WGS) entry which is preliminary data.</text>
</comment>
<proteinExistence type="predicted"/>
<accession>A0A179V7X8</accession>
<reference evidence="1 2" key="1">
    <citation type="submission" date="2016-01" db="EMBL/GenBank/DDBJ databases">
        <title>Mycobacterium immunogenum strain CD11_6 genome sequencing and assembly.</title>
        <authorList>
            <person name="Kaur G."/>
            <person name="Nair G.R."/>
            <person name="Mayilraj S."/>
        </authorList>
    </citation>
    <scope>NUCLEOTIDE SEQUENCE [LARGE SCALE GENOMIC DNA]</scope>
    <source>
        <strain evidence="1 2">CD11-6</strain>
    </source>
</reference>
<name>A0A179V7X8_9MYCO</name>
<evidence type="ECO:0000313" key="2">
    <source>
        <dbReference type="Proteomes" id="UP000186919"/>
    </source>
</evidence>
<dbReference type="Proteomes" id="UP000186919">
    <property type="component" value="Unassembled WGS sequence"/>
</dbReference>
<gene>
    <name evidence="1" type="ORF">AWB85_12965</name>
</gene>
<dbReference type="AlphaFoldDB" id="A0A179V7X8"/>
<organism evidence="1 2">
    <name type="scientific">Mycobacteroides immunogenum</name>
    <dbReference type="NCBI Taxonomy" id="83262"/>
    <lineage>
        <taxon>Bacteria</taxon>
        <taxon>Bacillati</taxon>
        <taxon>Actinomycetota</taxon>
        <taxon>Actinomycetes</taxon>
        <taxon>Mycobacteriales</taxon>
        <taxon>Mycobacteriaceae</taxon>
        <taxon>Mycobacteroides</taxon>
    </lineage>
</organism>
<evidence type="ECO:0000313" key="1">
    <source>
        <dbReference type="EMBL" id="OAT67081.1"/>
    </source>
</evidence>
<dbReference type="EMBL" id="LQYE01000030">
    <property type="protein sequence ID" value="OAT67081.1"/>
    <property type="molecule type" value="Genomic_DNA"/>
</dbReference>